<dbReference type="PROSITE" id="PS51257">
    <property type="entry name" value="PROKAR_LIPOPROTEIN"/>
    <property type="match status" value="1"/>
</dbReference>
<reference evidence="2" key="1">
    <citation type="submission" date="2018-03" db="EMBL/GenBank/DDBJ databases">
        <authorList>
            <person name="Guldener U."/>
        </authorList>
    </citation>
    <scope>NUCLEOTIDE SEQUENCE</scope>
</reference>
<protein>
    <submittedName>
        <fullName evidence="2">Uncharacterized protein</fullName>
    </submittedName>
</protein>
<evidence type="ECO:0000313" key="3">
    <source>
        <dbReference type="Proteomes" id="UP001187734"/>
    </source>
</evidence>
<feature type="compositionally biased region" description="Polar residues" evidence="1">
    <location>
        <begin position="17"/>
        <end position="36"/>
    </location>
</feature>
<proteinExistence type="predicted"/>
<name>A0AAE8MDL4_9HYPO</name>
<feature type="compositionally biased region" description="Low complexity" evidence="1">
    <location>
        <begin position="55"/>
        <end position="64"/>
    </location>
</feature>
<keyword evidence="3" id="KW-1185">Reference proteome</keyword>
<dbReference type="AlphaFoldDB" id="A0AAE8MDL4"/>
<dbReference type="Proteomes" id="UP001187734">
    <property type="component" value="Unassembled WGS sequence"/>
</dbReference>
<sequence>MAWSKKRRKLSKDTPACLTSSGSTACSENDTTTGPVSTHERVDASDATSVQIEASSPLSVRSLTPTPPPPLSESESESVDAEHDTDYDQQLDNSHKLNSGYESSDQAAHVIPTSTSESAVLQDQCLPDLKLLEDLQFLDDYRVIGEEQSRRIILRGHFRRCEVYWISEYDVHRISDALVNTFWESREDGQSRPEKEIPEQLLRIHRKADEGFRVQMVGAPLFNLNLQSYLDKHKEEYKHRFEHQPCYKTREDLEHCWPGCFDDPAISMASMPTEHNLVMIFSHRVNLDRKTPCFEFFCFWRHKKGSWELEMAVQKLNSPVVVTYWHSSTEGIREEQSRRHGIPVQYLKILSHRRGVREVFLTVQLVGKSQSKDDVEELKVGDLMRRWKGPTTKYLRENKLKA</sequence>
<evidence type="ECO:0000313" key="2">
    <source>
        <dbReference type="EMBL" id="SPJ80237.1"/>
    </source>
</evidence>
<feature type="compositionally biased region" description="Polar residues" evidence="1">
    <location>
        <begin position="90"/>
        <end position="109"/>
    </location>
</feature>
<organism evidence="2 3">
    <name type="scientific">Fusarium torulosum</name>
    <dbReference type="NCBI Taxonomy" id="33205"/>
    <lineage>
        <taxon>Eukaryota</taxon>
        <taxon>Fungi</taxon>
        <taxon>Dikarya</taxon>
        <taxon>Ascomycota</taxon>
        <taxon>Pezizomycotina</taxon>
        <taxon>Sordariomycetes</taxon>
        <taxon>Hypocreomycetidae</taxon>
        <taxon>Hypocreales</taxon>
        <taxon>Nectriaceae</taxon>
        <taxon>Fusarium</taxon>
    </lineage>
</organism>
<gene>
    <name evidence="2" type="ORF">FTOL_08629</name>
</gene>
<feature type="region of interest" description="Disordered" evidence="1">
    <location>
        <begin position="1"/>
        <end position="109"/>
    </location>
</feature>
<comment type="caution">
    <text evidence="2">The sequence shown here is derived from an EMBL/GenBank/DDBJ whole genome shotgun (WGS) entry which is preliminary data.</text>
</comment>
<feature type="compositionally biased region" description="Basic residues" evidence="1">
    <location>
        <begin position="1"/>
        <end position="10"/>
    </location>
</feature>
<accession>A0AAE8MDL4</accession>
<dbReference type="EMBL" id="ONZP01000306">
    <property type="protein sequence ID" value="SPJ80237.1"/>
    <property type="molecule type" value="Genomic_DNA"/>
</dbReference>
<evidence type="ECO:0000256" key="1">
    <source>
        <dbReference type="SAM" id="MobiDB-lite"/>
    </source>
</evidence>